<dbReference type="AlphaFoldDB" id="A0A644VCQ6"/>
<comment type="caution">
    <text evidence="1">The sequence shown here is derived from an EMBL/GenBank/DDBJ whole genome shotgun (WGS) entry which is preliminary data.</text>
</comment>
<reference evidence="1" key="1">
    <citation type="submission" date="2019-08" db="EMBL/GenBank/DDBJ databases">
        <authorList>
            <person name="Kucharzyk K."/>
            <person name="Murdoch R.W."/>
            <person name="Higgins S."/>
            <person name="Loffler F."/>
        </authorList>
    </citation>
    <scope>NUCLEOTIDE SEQUENCE</scope>
</reference>
<dbReference type="EMBL" id="VSSQ01000268">
    <property type="protein sequence ID" value="MPL88905.1"/>
    <property type="molecule type" value="Genomic_DNA"/>
</dbReference>
<evidence type="ECO:0000313" key="1">
    <source>
        <dbReference type="EMBL" id="MPL88905.1"/>
    </source>
</evidence>
<dbReference type="SUPFAM" id="SSF82153">
    <property type="entry name" value="FAS1 domain"/>
    <property type="match status" value="1"/>
</dbReference>
<sequence length="196" mass="22718">MKIIKYILYLLISLLITSCELFSLKLQQDYEYVSNPPNNRFEMSAYKFIESRKEIDCRLMLEAIDSCDLKAEYEAEDRTYVLLNDVALRSWLNSYKYYQIKNADRNLLDNLLKQFIGLKSFGALDLTTYAEPIPTLLPDVPLYLSVLPQTLTQQNPYQVVVNNFAGSKNVTYVITSNIQVDNGFIYVVEKVPAIRR</sequence>
<dbReference type="Gene3D" id="2.30.180.10">
    <property type="entry name" value="FAS1 domain"/>
    <property type="match status" value="1"/>
</dbReference>
<gene>
    <name evidence="1" type="ORF">SDC9_34934</name>
</gene>
<accession>A0A644VCQ6</accession>
<proteinExistence type="predicted"/>
<dbReference type="InterPro" id="IPR036378">
    <property type="entry name" value="FAS1_dom_sf"/>
</dbReference>
<evidence type="ECO:0008006" key="2">
    <source>
        <dbReference type="Google" id="ProtNLM"/>
    </source>
</evidence>
<protein>
    <recommendedName>
        <fullName evidence="2">FAS1 domain-containing protein</fullName>
    </recommendedName>
</protein>
<dbReference type="PROSITE" id="PS51257">
    <property type="entry name" value="PROKAR_LIPOPROTEIN"/>
    <property type="match status" value="1"/>
</dbReference>
<name>A0A644VCQ6_9ZZZZ</name>
<organism evidence="1">
    <name type="scientific">bioreactor metagenome</name>
    <dbReference type="NCBI Taxonomy" id="1076179"/>
    <lineage>
        <taxon>unclassified sequences</taxon>
        <taxon>metagenomes</taxon>
        <taxon>ecological metagenomes</taxon>
    </lineage>
</organism>